<dbReference type="AlphaFoldDB" id="A0A7X0HJF1"/>
<evidence type="ECO:0000256" key="1">
    <source>
        <dbReference type="ARBA" id="ARBA00023015"/>
    </source>
</evidence>
<dbReference type="InterPro" id="IPR036388">
    <property type="entry name" value="WH-like_DNA-bd_sf"/>
</dbReference>
<protein>
    <submittedName>
        <fullName evidence="5">DNA-binding HxlR family transcriptional regulator/peroxiredoxin</fullName>
    </submittedName>
</protein>
<dbReference type="InterPro" id="IPR036390">
    <property type="entry name" value="WH_DNA-bd_sf"/>
</dbReference>
<dbReference type="InterPro" id="IPR036249">
    <property type="entry name" value="Thioredoxin-like_sf"/>
</dbReference>
<evidence type="ECO:0000256" key="2">
    <source>
        <dbReference type="ARBA" id="ARBA00023125"/>
    </source>
</evidence>
<organism evidence="5 6">
    <name type="scientific">Streptomyces candidus</name>
    <dbReference type="NCBI Taxonomy" id="67283"/>
    <lineage>
        <taxon>Bacteria</taxon>
        <taxon>Bacillati</taxon>
        <taxon>Actinomycetota</taxon>
        <taxon>Actinomycetes</taxon>
        <taxon>Kitasatosporales</taxon>
        <taxon>Streptomycetaceae</taxon>
        <taxon>Streptomyces</taxon>
    </lineage>
</organism>
<dbReference type="InterPro" id="IPR000866">
    <property type="entry name" value="AhpC/TSA"/>
</dbReference>
<sequence>MTRRRQTDDTCGIAQAAGVVGDWWTLLVLREIARGHVRFDRLAAELGLSRKVLSERLTTLTGHEVLERRPYQDRPTRYEYVLTERGRDLLPVLVSLQDWADRWLLGDGTLTGTATGGSGETIRVHQLVGTRIPDGLELPGTDGDVHSPVAPGARATVLFAYPATGVPGGPPRPDVPGAAGCTLENRLFGEAWPRFDAAGIAVRGVSTQLPGEQARFAAAENLPFVLLSDERLRLAAALRLPTFRSAQDLRLKRLILVVDAQRTLRHALFPVTDIPAAVEEALALGSSL</sequence>
<dbReference type="GO" id="GO:0016209">
    <property type="term" value="F:antioxidant activity"/>
    <property type="evidence" value="ECO:0007669"/>
    <property type="project" value="InterPro"/>
</dbReference>
<dbReference type="SUPFAM" id="SSF46785">
    <property type="entry name" value="Winged helix' DNA-binding domain"/>
    <property type="match status" value="1"/>
</dbReference>
<evidence type="ECO:0000313" key="6">
    <source>
        <dbReference type="Proteomes" id="UP000540423"/>
    </source>
</evidence>
<dbReference type="GO" id="GO:0003677">
    <property type="term" value="F:DNA binding"/>
    <property type="evidence" value="ECO:0007669"/>
    <property type="project" value="UniProtKB-KW"/>
</dbReference>
<dbReference type="Gene3D" id="1.10.10.10">
    <property type="entry name" value="Winged helix-like DNA-binding domain superfamily/Winged helix DNA-binding domain"/>
    <property type="match status" value="1"/>
</dbReference>
<accession>A0A7X0HJF1</accession>
<dbReference type="PANTHER" id="PTHR33204:SF18">
    <property type="entry name" value="TRANSCRIPTIONAL REGULATORY PROTEIN"/>
    <property type="match status" value="1"/>
</dbReference>
<dbReference type="Pfam" id="PF01638">
    <property type="entry name" value="HxlR"/>
    <property type="match status" value="1"/>
</dbReference>
<dbReference type="Gene3D" id="3.40.30.10">
    <property type="entry name" value="Glutaredoxin"/>
    <property type="match status" value="1"/>
</dbReference>
<feature type="domain" description="HTH hxlR-type" evidence="4">
    <location>
        <begin position="11"/>
        <end position="108"/>
    </location>
</feature>
<dbReference type="GO" id="GO:0016491">
    <property type="term" value="F:oxidoreductase activity"/>
    <property type="evidence" value="ECO:0007669"/>
    <property type="project" value="InterPro"/>
</dbReference>
<comment type="caution">
    <text evidence="5">The sequence shown here is derived from an EMBL/GenBank/DDBJ whole genome shotgun (WGS) entry which is preliminary data.</text>
</comment>
<dbReference type="PROSITE" id="PS51118">
    <property type="entry name" value="HTH_HXLR"/>
    <property type="match status" value="1"/>
</dbReference>
<dbReference type="RefSeq" id="WP_185035174.1">
    <property type="nucleotide sequence ID" value="NZ_BNBN01000012.1"/>
</dbReference>
<keyword evidence="6" id="KW-1185">Reference proteome</keyword>
<dbReference type="EMBL" id="JACHEM010000015">
    <property type="protein sequence ID" value="MBB6438774.1"/>
    <property type="molecule type" value="Genomic_DNA"/>
</dbReference>
<evidence type="ECO:0000259" key="4">
    <source>
        <dbReference type="PROSITE" id="PS51118"/>
    </source>
</evidence>
<evidence type="ECO:0000256" key="3">
    <source>
        <dbReference type="ARBA" id="ARBA00023163"/>
    </source>
</evidence>
<reference evidence="5 6" key="1">
    <citation type="submission" date="2020-08" db="EMBL/GenBank/DDBJ databases">
        <title>Genomic Encyclopedia of Type Strains, Phase IV (KMG-IV): sequencing the most valuable type-strain genomes for metagenomic binning, comparative biology and taxonomic classification.</title>
        <authorList>
            <person name="Goeker M."/>
        </authorList>
    </citation>
    <scope>NUCLEOTIDE SEQUENCE [LARGE SCALE GENOMIC DNA]</scope>
    <source>
        <strain evidence="5 6">DSM 40141</strain>
    </source>
</reference>
<dbReference type="SUPFAM" id="SSF52833">
    <property type="entry name" value="Thioredoxin-like"/>
    <property type="match status" value="1"/>
</dbReference>
<gene>
    <name evidence="5" type="ORF">HNQ79_005286</name>
</gene>
<name>A0A7X0HJF1_9ACTN</name>
<keyword evidence="2 5" id="KW-0238">DNA-binding</keyword>
<proteinExistence type="predicted"/>
<dbReference type="Pfam" id="PF00578">
    <property type="entry name" value="AhpC-TSA"/>
    <property type="match status" value="1"/>
</dbReference>
<evidence type="ECO:0000313" key="5">
    <source>
        <dbReference type="EMBL" id="MBB6438774.1"/>
    </source>
</evidence>
<dbReference type="Proteomes" id="UP000540423">
    <property type="component" value="Unassembled WGS sequence"/>
</dbReference>
<keyword evidence="1" id="KW-0805">Transcription regulation</keyword>
<dbReference type="InterPro" id="IPR002577">
    <property type="entry name" value="HTH_HxlR"/>
</dbReference>
<keyword evidence="3" id="KW-0804">Transcription</keyword>
<dbReference type="PANTHER" id="PTHR33204">
    <property type="entry name" value="TRANSCRIPTIONAL REGULATOR, MARR FAMILY"/>
    <property type="match status" value="1"/>
</dbReference>